<keyword evidence="1" id="KW-0805">Transcription regulation</keyword>
<dbReference type="PANTHER" id="PTHR44846">
    <property type="entry name" value="MANNOSYL-D-GLYCERATE TRANSPORT/METABOLISM SYSTEM REPRESSOR MNGR-RELATED"/>
    <property type="match status" value="1"/>
</dbReference>
<feature type="domain" description="HTH gntR-type" evidence="4">
    <location>
        <begin position="10"/>
        <end position="78"/>
    </location>
</feature>
<dbReference type="OrthoDB" id="7363114at2"/>
<dbReference type="SUPFAM" id="SSF46785">
    <property type="entry name" value="Winged helix' DNA-binding domain"/>
    <property type="match status" value="1"/>
</dbReference>
<evidence type="ECO:0000259" key="4">
    <source>
        <dbReference type="PROSITE" id="PS50949"/>
    </source>
</evidence>
<dbReference type="Gene3D" id="3.40.1410.10">
    <property type="entry name" value="Chorismate lyase-like"/>
    <property type="match status" value="1"/>
</dbReference>
<dbReference type="InterPro" id="IPR000524">
    <property type="entry name" value="Tscrpt_reg_HTH_GntR"/>
</dbReference>
<evidence type="ECO:0000256" key="1">
    <source>
        <dbReference type="ARBA" id="ARBA00023015"/>
    </source>
</evidence>
<name>A0A2R4XGS3_9BURK</name>
<dbReference type="InterPro" id="IPR011663">
    <property type="entry name" value="UTRA"/>
</dbReference>
<evidence type="ECO:0000313" key="6">
    <source>
        <dbReference type="Proteomes" id="UP000244571"/>
    </source>
</evidence>
<keyword evidence="6" id="KW-1185">Reference proteome</keyword>
<dbReference type="SMART" id="SM00866">
    <property type="entry name" value="UTRA"/>
    <property type="match status" value="1"/>
</dbReference>
<dbReference type="SMART" id="SM00345">
    <property type="entry name" value="HTH_GNTR"/>
    <property type="match status" value="1"/>
</dbReference>
<dbReference type="SUPFAM" id="SSF64288">
    <property type="entry name" value="Chorismate lyase-like"/>
    <property type="match status" value="1"/>
</dbReference>
<dbReference type="PROSITE" id="PS50949">
    <property type="entry name" value="HTH_GNTR"/>
    <property type="match status" value="1"/>
</dbReference>
<evidence type="ECO:0000313" key="5">
    <source>
        <dbReference type="EMBL" id="AWB33005.1"/>
    </source>
</evidence>
<dbReference type="Pfam" id="PF07702">
    <property type="entry name" value="UTRA"/>
    <property type="match status" value="1"/>
</dbReference>
<dbReference type="GO" id="GO:0045892">
    <property type="term" value="P:negative regulation of DNA-templated transcription"/>
    <property type="evidence" value="ECO:0007669"/>
    <property type="project" value="TreeGrafter"/>
</dbReference>
<dbReference type="PANTHER" id="PTHR44846:SF17">
    <property type="entry name" value="GNTR-FAMILY TRANSCRIPTIONAL REGULATOR"/>
    <property type="match status" value="1"/>
</dbReference>
<reference evidence="5 6" key="1">
    <citation type="submission" date="2018-04" db="EMBL/GenBank/DDBJ databases">
        <title>Bordetella sp. HZ20 isolated from seawater.</title>
        <authorList>
            <person name="Sun C."/>
        </authorList>
    </citation>
    <scope>NUCLEOTIDE SEQUENCE [LARGE SCALE GENOMIC DNA]</scope>
    <source>
        <strain evidence="5 6">HZ20</strain>
    </source>
</reference>
<dbReference type="RefSeq" id="WP_108620435.1">
    <property type="nucleotide sequence ID" value="NZ_CP028901.1"/>
</dbReference>
<dbReference type="EMBL" id="CP028901">
    <property type="protein sequence ID" value="AWB33005.1"/>
    <property type="molecule type" value="Genomic_DNA"/>
</dbReference>
<gene>
    <name evidence="5" type="ORF">DBV39_03930</name>
</gene>
<proteinExistence type="predicted"/>
<accession>A0A2R4XGS3</accession>
<dbReference type="Pfam" id="PF00392">
    <property type="entry name" value="GntR"/>
    <property type="match status" value="1"/>
</dbReference>
<dbReference type="InterPro" id="IPR036390">
    <property type="entry name" value="WH_DNA-bd_sf"/>
</dbReference>
<evidence type="ECO:0000256" key="2">
    <source>
        <dbReference type="ARBA" id="ARBA00023125"/>
    </source>
</evidence>
<dbReference type="InterPro" id="IPR028978">
    <property type="entry name" value="Chorismate_lyase_/UTRA_dom_sf"/>
</dbReference>
<organism evidence="5 6">
    <name type="scientific">Orrella marina</name>
    <dbReference type="NCBI Taxonomy" id="2163011"/>
    <lineage>
        <taxon>Bacteria</taxon>
        <taxon>Pseudomonadati</taxon>
        <taxon>Pseudomonadota</taxon>
        <taxon>Betaproteobacteria</taxon>
        <taxon>Burkholderiales</taxon>
        <taxon>Alcaligenaceae</taxon>
        <taxon>Orrella</taxon>
    </lineage>
</organism>
<dbReference type="GO" id="GO:0003700">
    <property type="term" value="F:DNA-binding transcription factor activity"/>
    <property type="evidence" value="ECO:0007669"/>
    <property type="project" value="InterPro"/>
</dbReference>
<keyword evidence="2" id="KW-0238">DNA-binding</keyword>
<protein>
    <submittedName>
        <fullName evidence="5">GntR family transcriptional regulator</fullName>
    </submittedName>
</protein>
<dbReference type="CDD" id="cd07377">
    <property type="entry name" value="WHTH_GntR"/>
    <property type="match status" value="1"/>
</dbReference>
<sequence length="248" mass="28363">MNGLPPNSHEPRYVQLAKTLLERISQGEFPVGELLPKEAELCESFQVSRTTVREALRIISEQGVVEKLHGIGTVVKTREPRRNFVVSVNSADLMQYGMETHLKMVDRAKLVTQPYHRQLFGCDTGETWYRIRGVRSPIEDEAHPIAFLEVYLPERFAQVAEQDMISNLPYHRRIVERYRIPVVGIEQEILAIAMSQEVAELLNSPAGDPALLVTRRFIGPGGQLIQASVNTHPSDRFSYRFYMNQVRY</sequence>
<dbReference type="Proteomes" id="UP000244571">
    <property type="component" value="Chromosome"/>
</dbReference>
<dbReference type="GO" id="GO:0003677">
    <property type="term" value="F:DNA binding"/>
    <property type="evidence" value="ECO:0007669"/>
    <property type="project" value="UniProtKB-KW"/>
</dbReference>
<dbReference type="InterPro" id="IPR050679">
    <property type="entry name" value="Bact_HTH_transcr_reg"/>
</dbReference>
<dbReference type="KEGG" id="boz:DBV39_03930"/>
<dbReference type="Gene3D" id="1.10.10.10">
    <property type="entry name" value="Winged helix-like DNA-binding domain superfamily/Winged helix DNA-binding domain"/>
    <property type="match status" value="1"/>
</dbReference>
<keyword evidence="3" id="KW-0804">Transcription</keyword>
<dbReference type="PRINTS" id="PR00035">
    <property type="entry name" value="HTHGNTR"/>
</dbReference>
<evidence type="ECO:0000256" key="3">
    <source>
        <dbReference type="ARBA" id="ARBA00023163"/>
    </source>
</evidence>
<dbReference type="AlphaFoldDB" id="A0A2R4XGS3"/>
<dbReference type="InterPro" id="IPR036388">
    <property type="entry name" value="WH-like_DNA-bd_sf"/>
</dbReference>